<evidence type="ECO:0000256" key="2">
    <source>
        <dbReference type="SAM" id="SignalP"/>
    </source>
</evidence>
<keyword evidence="2" id="KW-0732">Signal</keyword>
<organism evidence="3 4">
    <name type="scientific">Blastococcus colisei</name>
    <dbReference type="NCBI Taxonomy" id="1564162"/>
    <lineage>
        <taxon>Bacteria</taxon>
        <taxon>Bacillati</taxon>
        <taxon>Actinomycetota</taxon>
        <taxon>Actinomycetes</taxon>
        <taxon>Geodermatophilales</taxon>
        <taxon>Geodermatophilaceae</taxon>
        <taxon>Blastococcus</taxon>
    </lineage>
</organism>
<accession>A0A543PJY8</accession>
<dbReference type="AlphaFoldDB" id="A0A543PJY8"/>
<protein>
    <recommendedName>
        <fullName evidence="5">Lipoprotein</fullName>
    </recommendedName>
</protein>
<comment type="caution">
    <text evidence="3">The sequence shown here is derived from an EMBL/GenBank/DDBJ whole genome shotgun (WGS) entry which is preliminary data.</text>
</comment>
<sequence>MAPSGTVPSTYENEVLMRKLLALCAALAALTACGGGEAAETQADASSETTAASATRTTPPKATRTTPTPAPSTFTMSPEDEAGFVATVTAQTIAESGDALSAQLVKSNMLVEAQTDFRFDQPARTLVLAVTSTYSTDRYVPELAYDLATSFAPVFWGPEVPDSIRPESLVLFSVTVDDASFLCNGPDDGRAVRPRAERGDVRPAVRRLGLETTERPPSARSSRYGWGP</sequence>
<name>A0A543PJY8_9ACTN</name>
<feature type="signal peptide" evidence="2">
    <location>
        <begin position="1"/>
        <end position="38"/>
    </location>
</feature>
<proteinExistence type="predicted"/>
<dbReference type="EMBL" id="VFQE01000001">
    <property type="protein sequence ID" value="TQN44392.1"/>
    <property type="molecule type" value="Genomic_DNA"/>
</dbReference>
<gene>
    <name evidence="3" type="ORF">FHU33_3894</name>
</gene>
<feature type="compositionally biased region" description="Low complexity" evidence="1">
    <location>
        <begin position="41"/>
        <end position="77"/>
    </location>
</feature>
<evidence type="ECO:0000313" key="4">
    <source>
        <dbReference type="Proteomes" id="UP000319865"/>
    </source>
</evidence>
<evidence type="ECO:0000313" key="3">
    <source>
        <dbReference type="EMBL" id="TQN44392.1"/>
    </source>
</evidence>
<evidence type="ECO:0000256" key="1">
    <source>
        <dbReference type="SAM" id="MobiDB-lite"/>
    </source>
</evidence>
<feature type="compositionally biased region" description="Basic and acidic residues" evidence="1">
    <location>
        <begin position="187"/>
        <end position="214"/>
    </location>
</feature>
<evidence type="ECO:0008006" key="5">
    <source>
        <dbReference type="Google" id="ProtNLM"/>
    </source>
</evidence>
<reference evidence="3 4" key="1">
    <citation type="submission" date="2019-06" db="EMBL/GenBank/DDBJ databases">
        <title>Sequencing the genomes of 1000 actinobacteria strains.</title>
        <authorList>
            <person name="Klenk H.-P."/>
        </authorList>
    </citation>
    <scope>NUCLEOTIDE SEQUENCE [LARGE SCALE GENOMIC DNA]</scope>
    <source>
        <strain evidence="3 4">DSM 46837</strain>
    </source>
</reference>
<feature type="region of interest" description="Disordered" evidence="1">
    <location>
        <begin position="186"/>
        <end position="228"/>
    </location>
</feature>
<feature type="region of interest" description="Disordered" evidence="1">
    <location>
        <begin position="41"/>
        <end position="78"/>
    </location>
</feature>
<dbReference type="Proteomes" id="UP000319865">
    <property type="component" value="Unassembled WGS sequence"/>
</dbReference>
<keyword evidence="4" id="KW-1185">Reference proteome</keyword>
<feature type="chain" id="PRO_5022120270" description="Lipoprotein" evidence="2">
    <location>
        <begin position="39"/>
        <end position="228"/>
    </location>
</feature>